<evidence type="ECO:0000313" key="1">
    <source>
        <dbReference type="EMBL" id="EFH82896.1"/>
    </source>
</evidence>
<keyword evidence="2" id="KW-1185">Reference proteome</keyword>
<proteinExistence type="predicted"/>
<gene>
    <name evidence="1" type="ORF">Krac_3774</name>
</gene>
<dbReference type="Proteomes" id="UP000004508">
    <property type="component" value="Unassembled WGS sequence"/>
</dbReference>
<protein>
    <submittedName>
        <fullName evidence="1">Uncharacterized protein</fullName>
    </submittedName>
</protein>
<name>D6U2Z1_KTERA</name>
<dbReference type="EMBL" id="ADVG01000004">
    <property type="protein sequence ID" value="EFH82896.1"/>
    <property type="molecule type" value="Genomic_DNA"/>
</dbReference>
<organism evidence="1 2">
    <name type="scientific">Ktedonobacter racemifer DSM 44963</name>
    <dbReference type="NCBI Taxonomy" id="485913"/>
    <lineage>
        <taxon>Bacteria</taxon>
        <taxon>Bacillati</taxon>
        <taxon>Chloroflexota</taxon>
        <taxon>Ktedonobacteria</taxon>
        <taxon>Ktedonobacterales</taxon>
        <taxon>Ktedonobacteraceae</taxon>
        <taxon>Ktedonobacter</taxon>
    </lineage>
</organism>
<sequence>MYLKRESRACKILYNTFCSCPHVILRETGSPKTEGEPRGGKVIQIAQRDEGGTVSSHTLITVGAFRIHWKKPRVAQRACRGSDPLRKRPLQPCAHALGGEQEHHPSSRSEVPMNDIADTSVRIQTSAEDRLFEKRARWEKFVSCPHAMLRKRATFVMWSRAEKKRAELCRAHMNTRSIGETGDIAFLPSPNN</sequence>
<reference evidence="1 2" key="1">
    <citation type="journal article" date="2011" name="Stand. Genomic Sci.">
        <title>Non-contiguous finished genome sequence and contextual data of the filamentous soil bacterium Ktedonobacter racemifer type strain (SOSP1-21).</title>
        <authorList>
            <person name="Chang Y.J."/>
            <person name="Land M."/>
            <person name="Hauser L."/>
            <person name="Chertkov O."/>
            <person name="Del Rio T.G."/>
            <person name="Nolan M."/>
            <person name="Copeland A."/>
            <person name="Tice H."/>
            <person name="Cheng J.F."/>
            <person name="Lucas S."/>
            <person name="Han C."/>
            <person name="Goodwin L."/>
            <person name="Pitluck S."/>
            <person name="Ivanova N."/>
            <person name="Ovchinikova G."/>
            <person name="Pati A."/>
            <person name="Chen A."/>
            <person name="Palaniappan K."/>
            <person name="Mavromatis K."/>
            <person name="Liolios K."/>
            <person name="Brettin T."/>
            <person name="Fiebig A."/>
            <person name="Rohde M."/>
            <person name="Abt B."/>
            <person name="Goker M."/>
            <person name="Detter J.C."/>
            <person name="Woyke T."/>
            <person name="Bristow J."/>
            <person name="Eisen J.A."/>
            <person name="Markowitz V."/>
            <person name="Hugenholtz P."/>
            <person name="Kyrpides N.C."/>
            <person name="Klenk H.P."/>
            <person name="Lapidus A."/>
        </authorList>
    </citation>
    <scope>NUCLEOTIDE SEQUENCE [LARGE SCALE GENOMIC DNA]</scope>
    <source>
        <strain evidence="2">DSM 44963</strain>
    </source>
</reference>
<evidence type="ECO:0000313" key="2">
    <source>
        <dbReference type="Proteomes" id="UP000004508"/>
    </source>
</evidence>
<accession>D6U2Z1</accession>
<dbReference type="STRING" id="485913.Krac_3774"/>
<comment type="caution">
    <text evidence="1">The sequence shown here is derived from an EMBL/GenBank/DDBJ whole genome shotgun (WGS) entry which is preliminary data.</text>
</comment>
<dbReference type="AlphaFoldDB" id="D6U2Z1"/>
<dbReference type="InParanoid" id="D6U2Z1"/>